<proteinExistence type="predicted"/>
<dbReference type="SMART" id="SM00387">
    <property type="entry name" value="HATPase_c"/>
    <property type="match status" value="1"/>
</dbReference>
<comment type="catalytic activity">
    <reaction evidence="1">
        <text>ATP + protein L-histidine = ADP + protein N-phospho-L-histidine.</text>
        <dbReference type="EC" id="2.7.13.3"/>
    </reaction>
</comment>
<evidence type="ECO:0000313" key="13">
    <source>
        <dbReference type="EMBL" id="MEQ6354771.1"/>
    </source>
</evidence>
<evidence type="ECO:0000256" key="5">
    <source>
        <dbReference type="ARBA" id="ARBA00022679"/>
    </source>
</evidence>
<evidence type="ECO:0000256" key="4">
    <source>
        <dbReference type="ARBA" id="ARBA00022553"/>
    </source>
</evidence>
<dbReference type="EC" id="2.7.13.3" evidence="3"/>
<dbReference type="SMART" id="SM00388">
    <property type="entry name" value="HisKA"/>
    <property type="match status" value="1"/>
</dbReference>
<dbReference type="InterPro" id="IPR036097">
    <property type="entry name" value="HisK_dim/P_sf"/>
</dbReference>
<keyword evidence="9" id="KW-0902">Two-component regulatory system</keyword>
<protein>
    <recommendedName>
        <fullName evidence="3">histidine kinase</fullName>
        <ecNumber evidence="3">2.7.13.3</ecNumber>
    </recommendedName>
</protein>
<keyword evidence="8" id="KW-0067">ATP-binding</keyword>
<evidence type="ECO:0000256" key="3">
    <source>
        <dbReference type="ARBA" id="ARBA00012438"/>
    </source>
</evidence>
<evidence type="ECO:0000256" key="2">
    <source>
        <dbReference type="ARBA" id="ARBA00004370"/>
    </source>
</evidence>
<feature type="domain" description="Histidine kinase" evidence="12">
    <location>
        <begin position="145"/>
        <end position="365"/>
    </location>
</feature>
<evidence type="ECO:0000256" key="11">
    <source>
        <dbReference type="SAM" id="Phobius"/>
    </source>
</evidence>
<dbReference type="PANTHER" id="PTHR45453:SF1">
    <property type="entry name" value="PHOSPHATE REGULON SENSOR PROTEIN PHOR"/>
    <property type="match status" value="1"/>
</dbReference>
<accession>A0ABV1MQI4</accession>
<keyword evidence="4" id="KW-0597">Phosphoprotein</keyword>
<comment type="subcellular location">
    <subcellularLocation>
        <location evidence="2">Membrane</location>
    </subcellularLocation>
</comment>
<dbReference type="InterPro" id="IPR004358">
    <property type="entry name" value="Sig_transdc_His_kin-like_C"/>
</dbReference>
<dbReference type="Gene3D" id="3.30.565.10">
    <property type="entry name" value="Histidine kinase-like ATPase, C-terminal domain"/>
    <property type="match status" value="1"/>
</dbReference>
<keyword evidence="11" id="KW-0472">Membrane</keyword>
<keyword evidence="11" id="KW-0812">Transmembrane</keyword>
<evidence type="ECO:0000256" key="10">
    <source>
        <dbReference type="SAM" id="Coils"/>
    </source>
</evidence>
<dbReference type="InterPro" id="IPR036890">
    <property type="entry name" value="HATPase_C_sf"/>
</dbReference>
<feature type="coiled-coil region" evidence="10">
    <location>
        <begin position="111"/>
        <end position="145"/>
    </location>
</feature>
<dbReference type="Pfam" id="PF00512">
    <property type="entry name" value="HisKA"/>
    <property type="match status" value="1"/>
</dbReference>
<dbReference type="SUPFAM" id="SSF47384">
    <property type="entry name" value="Homodimeric domain of signal transducing histidine kinase"/>
    <property type="match status" value="1"/>
</dbReference>
<evidence type="ECO:0000256" key="6">
    <source>
        <dbReference type="ARBA" id="ARBA00022741"/>
    </source>
</evidence>
<dbReference type="InterPro" id="IPR005467">
    <property type="entry name" value="His_kinase_dom"/>
</dbReference>
<keyword evidence="6" id="KW-0547">Nucleotide-binding</keyword>
<dbReference type="PROSITE" id="PS50109">
    <property type="entry name" value="HIS_KIN"/>
    <property type="match status" value="1"/>
</dbReference>
<evidence type="ECO:0000256" key="8">
    <source>
        <dbReference type="ARBA" id="ARBA00022840"/>
    </source>
</evidence>
<dbReference type="InterPro" id="IPR003661">
    <property type="entry name" value="HisK_dim/P_dom"/>
</dbReference>
<dbReference type="PANTHER" id="PTHR45453">
    <property type="entry name" value="PHOSPHATE REGULON SENSOR PROTEIN PHOR"/>
    <property type="match status" value="1"/>
</dbReference>
<dbReference type="EMBL" id="JBEGDG010000005">
    <property type="protein sequence ID" value="MEQ6354771.1"/>
    <property type="molecule type" value="Genomic_DNA"/>
</dbReference>
<dbReference type="InterPro" id="IPR003594">
    <property type="entry name" value="HATPase_dom"/>
</dbReference>
<evidence type="ECO:0000256" key="1">
    <source>
        <dbReference type="ARBA" id="ARBA00000085"/>
    </source>
</evidence>
<evidence type="ECO:0000259" key="12">
    <source>
        <dbReference type="PROSITE" id="PS50109"/>
    </source>
</evidence>
<keyword evidence="14" id="KW-1185">Reference proteome</keyword>
<gene>
    <name evidence="13" type="ORF">ABNX05_09095</name>
</gene>
<dbReference type="InterPro" id="IPR050351">
    <property type="entry name" value="BphY/WalK/GraS-like"/>
</dbReference>
<keyword evidence="5" id="KW-0808">Transferase</keyword>
<keyword evidence="11" id="KW-1133">Transmembrane helix</keyword>
<comment type="caution">
    <text evidence="13">The sequence shown here is derived from an EMBL/GenBank/DDBJ whole genome shotgun (WGS) entry which is preliminary data.</text>
</comment>
<feature type="transmembrane region" description="Helical" evidence="11">
    <location>
        <begin position="7"/>
        <end position="29"/>
    </location>
</feature>
<dbReference type="PRINTS" id="PR00344">
    <property type="entry name" value="BCTRLSENSOR"/>
</dbReference>
<dbReference type="Gene3D" id="1.10.287.130">
    <property type="match status" value="1"/>
</dbReference>
<evidence type="ECO:0000256" key="9">
    <source>
        <dbReference type="ARBA" id="ARBA00023012"/>
    </source>
</evidence>
<keyword evidence="10" id="KW-0175">Coiled coil</keyword>
<evidence type="ECO:0000313" key="14">
    <source>
        <dbReference type="Proteomes" id="UP001478862"/>
    </source>
</evidence>
<dbReference type="Pfam" id="PF02518">
    <property type="entry name" value="HATPase_c"/>
    <property type="match status" value="1"/>
</dbReference>
<keyword evidence="7 13" id="KW-0418">Kinase</keyword>
<feature type="transmembrane region" description="Helical" evidence="11">
    <location>
        <begin position="49"/>
        <end position="69"/>
    </location>
</feature>
<name>A0ABV1MQI4_9BACI</name>
<dbReference type="SUPFAM" id="SSF55874">
    <property type="entry name" value="ATPase domain of HSP90 chaperone/DNA topoisomerase II/histidine kinase"/>
    <property type="match status" value="1"/>
</dbReference>
<dbReference type="CDD" id="cd00082">
    <property type="entry name" value="HisKA"/>
    <property type="match status" value="1"/>
</dbReference>
<evidence type="ECO:0000256" key="7">
    <source>
        <dbReference type="ARBA" id="ARBA00022777"/>
    </source>
</evidence>
<dbReference type="Proteomes" id="UP001478862">
    <property type="component" value="Unassembled WGS sequence"/>
</dbReference>
<dbReference type="RefSeq" id="WP_349659417.1">
    <property type="nucleotide sequence ID" value="NZ_JBEGDG010000005.1"/>
</dbReference>
<reference evidence="13 14" key="1">
    <citation type="submission" date="2024-06" db="EMBL/GenBank/DDBJ databases">
        <title>Lysinibacillus zambalefons sp. nov., a Novel Firmicute Isolated from the Poon Bato Zambales Hyperalkaline Spring.</title>
        <authorList>
            <person name="Aja J.A."/>
            <person name="Lazaro J.E.H."/>
            <person name="Llorin L.D."/>
            <person name="Lim K.R."/>
            <person name="Teodosio J."/>
            <person name="Dalisay D.S."/>
        </authorList>
    </citation>
    <scope>NUCLEOTIDE SEQUENCE [LARGE SCALE GENOMIC DNA]</scope>
    <source>
        <strain evidence="13 14">M3</strain>
    </source>
</reference>
<sequence>MRINTRFTLHLALGIILWMILSGICIIIGLEGILPLFKKSVSEDYENLLVLWIFGFSTFACIVVFGWYFGGPLGFIMSWIHQLSQENYKQPVGLSKIYTRKGKLHMRYMLYQEVLQHLQSLSGKLKAAETEREEVEQAKQEWIAGISHDLKTPLTYITGYSTLLLNEQYDWSKDEARSFIQEIADKGMHMEELIQDLSLVIQLNNTDGQLPLHKTKQDIVDFTRRIVANISNNPQANDYILHFKTDTSVINIDFDTKFMQRILQNILMNSIIHNPSNTNIYTQISDRVEHVEIHIVDNGVGMSQHMMENIFQQYYRGTTTESSSEGTGLGMAIVYKLVQAHNGTISVQSESSIGTTFIITLPKNNMGLEHF</sequence>
<organism evidence="13 14">
    <name type="scientific">Lysinibacillus zambalensis</name>
    <dbReference type="NCBI Taxonomy" id="3160866"/>
    <lineage>
        <taxon>Bacteria</taxon>
        <taxon>Bacillati</taxon>
        <taxon>Bacillota</taxon>
        <taxon>Bacilli</taxon>
        <taxon>Bacillales</taxon>
        <taxon>Bacillaceae</taxon>
        <taxon>Lysinibacillus</taxon>
    </lineage>
</organism>
<dbReference type="GO" id="GO:0016301">
    <property type="term" value="F:kinase activity"/>
    <property type="evidence" value="ECO:0007669"/>
    <property type="project" value="UniProtKB-KW"/>
</dbReference>